<proteinExistence type="predicted"/>
<dbReference type="AlphaFoldDB" id="A0A0F9M842"/>
<keyword evidence="1" id="KW-0472">Membrane</keyword>
<accession>A0A0F9M842</accession>
<feature type="transmembrane region" description="Helical" evidence="1">
    <location>
        <begin position="12"/>
        <end position="38"/>
    </location>
</feature>
<evidence type="ECO:0000256" key="1">
    <source>
        <dbReference type="SAM" id="Phobius"/>
    </source>
</evidence>
<protein>
    <submittedName>
        <fullName evidence="2">Uncharacterized protein</fullName>
    </submittedName>
</protein>
<organism evidence="2">
    <name type="scientific">marine sediment metagenome</name>
    <dbReference type="NCBI Taxonomy" id="412755"/>
    <lineage>
        <taxon>unclassified sequences</taxon>
        <taxon>metagenomes</taxon>
        <taxon>ecological metagenomes</taxon>
    </lineage>
</organism>
<keyword evidence="1" id="KW-0812">Transmembrane</keyword>
<keyword evidence="1" id="KW-1133">Transmembrane helix</keyword>
<name>A0A0F9M842_9ZZZZ</name>
<reference evidence="2" key="1">
    <citation type="journal article" date="2015" name="Nature">
        <title>Complex archaea that bridge the gap between prokaryotes and eukaryotes.</title>
        <authorList>
            <person name="Spang A."/>
            <person name="Saw J.H."/>
            <person name="Jorgensen S.L."/>
            <person name="Zaremba-Niedzwiedzka K."/>
            <person name="Martijn J."/>
            <person name="Lind A.E."/>
            <person name="van Eijk R."/>
            <person name="Schleper C."/>
            <person name="Guy L."/>
            <person name="Ettema T.J."/>
        </authorList>
    </citation>
    <scope>NUCLEOTIDE SEQUENCE</scope>
</reference>
<dbReference type="EMBL" id="LAZR01005212">
    <property type="protein sequence ID" value="KKN01884.1"/>
    <property type="molecule type" value="Genomic_DNA"/>
</dbReference>
<gene>
    <name evidence="2" type="ORF">LCGC14_1123360</name>
</gene>
<evidence type="ECO:0000313" key="2">
    <source>
        <dbReference type="EMBL" id="KKN01884.1"/>
    </source>
</evidence>
<feature type="transmembrane region" description="Helical" evidence="1">
    <location>
        <begin position="62"/>
        <end position="84"/>
    </location>
</feature>
<sequence>MSIAKGGNIKKMKIFTIALISGLFTLIIGFMFMIIYWIGEQFGFAPVITLGTLEWFTSGEGIILFAVILMASIFIGSFIVLYMIKRFS</sequence>
<comment type="caution">
    <text evidence="2">The sequence shown here is derived from an EMBL/GenBank/DDBJ whole genome shotgun (WGS) entry which is preliminary data.</text>
</comment>